<proteinExistence type="predicted"/>
<accession>A0ABD0PKS4</accession>
<dbReference type="AlphaFoldDB" id="A0ABD0PKS4"/>
<protein>
    <submittedName>
        <fullName evidence="1">Uncharacterized protein</fullName>
    </submittedName>
</protein>
<evidence type="ECO:0000313" key="2">
    <source>
        <dbReference type="Proteomes" id="UP001529510"/>
    </source>
</evidence>
<gene>
    <name evidence="1" type="ORF">M9458_030249</name>
</gene>
<keyword evidence="2" id="KW-1185">Reference proteome</keyword>
<sequence>VSAWPSRYVCLAACLFDPRSFLGPFSRLPLKDSVRCCLTHACFTDSRYVSPVSHLFAIVPTLPVFYYVSAS</sequence>
<dbReference type="Proteomes" id="UP001529510">
    <property type="component" value="Unassembled WGS sequence"/>
</dbReference>
<reference evidence="1 2" key="1">
    <citation type="submission" date="2024-05" db="EMBL/GenBank/DDBJ databases">
        <title>Genome sequencing and assembly of Indian major carp, Cirrhinus mrigala (Hamilton, 1822).</title>
        <authorList>
            <person name="Mohindra V."/>
            <person name="Chowdhury L.M."/>
            <person name="Lal K."/>
            <person name="Jena J.K."/>
        </authorList>
    </citation>
    <scope>NUCLEOTIDE SEQUENCE [LARGE SCALE GENOMIC DNA]</scope>
    <source>
        <strain evidence="1">CM1030</strain>
        <tissue evidence="1">Blood</tissue>
    </source>
</reference>
<comment type="caution">
    <text evidence="1">The sequence shown here is derived from an EMBL/GenBank/DDBJ whole genome shotgun (WGS) entry which is preliminary data.</text>
</comment>
<feature type="non-terminal residue" evidence="1">
    <location>
        <position position="1"/>
    </location>
</feature>
<feature type="non-terminal residue" evidence="1">
    <location>
        <position position="71"/>
    </location>
</feature>
<name>A0ABD0PKS4_CIRMR</name>
<dbReference type="EMBL" id="JAMKFB020000015">
    <property type="protein sequence ID" value="KAL0174281.1"/>
    <property type="molecule type" value="Genomic_DNA"/>
</dbReference>
<evidence type="ECO:0000313" key="1">
    <source>
        <dbReference type="EMBL" id="KAL0174281.1"/>
    </source>
</evidence>
<organism evidence="1 2">
    <name type="scientific">Cirrhinus mrigala</name>
    <name type="common">Mrigala</name>
    <dbReference type="NCBI Taxonomy" id="683832"/>
    <lineage>
        <taxon>Eukaryota</taxon>
        <taxon>Metazoa</taxon>
        <taxon>Chordata</taxon>
        <taxon>Craniata</taxon>
        <taxon>Vertebrata</taxon>
        <taxon>Euteleostomi</taxon>
        <taxon>Actinopterygii</taxon>
        <taxon>Neopterygii</taxon>
        <taxon>Teleostei</taxon>
        <taxon>Ostariophysi</taxon>
        <taxon>Cypriniformes</taxon>
        <taxon>Cyprinidae</taxon>
        <taxon>Labeoninae</taxon>
        <taxon>Labeonini</taxon>
        <taxon>Cirrhinus</taxon>
    </lineage>
</organism>